<dbReference type="OrthoDB" id="9789109at2"/>
<dbReference type="RefSeq" id="WP_008705566.1">
    <property type="nucleotide sequence ID" value="NZ_ANOG01000903.1"/>
</dbReference>
<dbReference type="Proteomes" id="UP000011991">
    <property type="component" value="Unassembled WGS sequence"/>
</dbReference>
<gene>
    <name evidence="1" type="ORF">RMSM_06245</name>
</gene>
<keyword evidence="2" id="KW-1185">Reference proteome</keyword>
<dbReference type="Pfam" id="PF04343">
    <property type="entry name" value="DUF488"/>
    <property type="match status" value="1"/>
</dbReference>
<evidence type="ECO:0000313" key="1">
    <source>
        <dbReference type="EMBL" id="EMI16825.1"/>
    </source>
</evidence>
<evidence type="ECO:0000313" key="2">
    <source>
        <dbReference type="Proteomes" id="UP000011991"/>
    </source>
</evidence>
<accession>M5RBT0</accession>
<dbReference type="PANTHER" id="PTHR39337:SF1">
    <property type="entry name" value="BLR5642 PROTEIN"/>
    <property type="match status" value="1"/>
</dbReference>
<dbReference type="PANTHER" id="PTHR39337">
    <property type="entry name" value="BLR5642 PROTEIN"/>
    <property type="match status" value="1"/>
</dbReference>
<dbReference type="InterPro" id="IPR007438">
    <property type="entry name" value="DUF488"/>
</dbReference>
<protein>
    <submittedName>
        <fullName evidence="1">Protein containing DUF1130</fullName>
    </submittedName>
</protein>
<reference evidence="1 2" key="1">
    <citation type="journal article" date="2013" name="Mar. Genomics">
        <title>Expression of sulfatases in Rhodopirellula baltica and the diversity of sulfatases in the genus Rhodopirellula.</title>
        <authorList>
            <person name="Wegner C.E."/>
            <person name="Richter-Heitmann T."/>
            <person name="Klindworth A."/>
            <person name="Klockow C."/>
            <person name="Richter M."/>
            <person name="Achstetter T."/>
            <person name="Glockner F.O."/>
            <person name="Harder J."/>
        </authorList>
    </citation>
    <scope>NUCLEOTIDE SEQUENCE [LARGE SCALE GENOMIC DNA]</scope>
    <source>
        <strain evidence="1 2">SM1</strain>
    </source>
</reference>
<sequence>MVKTNSIEIWTIGHSNLPLDDFVELLQQHNIELVCDIRRFPGSRKFPHFGQDSLSQTLQSNGIE</sequence>
<name>M5RBT0_9BACT</name>
<organism evidence="1 2">
    <name type="scientific">Rhodopirellula maiorica SM1</name>
    <dbReference type="NCBI Taxonomy" id="1265738"/>
    <lineage>
        <taxon>Bacteria</taxon>
        <taxon>Pseudomonadati</taxon>
        <taxon>Planctomycetota</taxon>
        <taxon>Planctomycetia</taxon>
        <taxon>Pirellulales</taxon>
        <taxon>Pirellulaceae</taxon>
        <taxon>Novipirellula</taxon>
    </lineage>
</organism>
<proteinExistence type="predicted"/>
<feature type="non-terminal residue" evidence="1">
    <location>
        <position position="64"/>
    </location>
</feature>
<dbReference type="AlphaFoldDB" id="M5RBT0"/>
<comment type="caution">
    <text evidence="1">The sequence shown here is derived from an EMBL/GenBank/DDBJ whole genome shotgun (WGS) entry which is preliminary data.</text>
</comment>
<dbReference type="EMBL" id="ANOG01000903">
    <property type="protein sequence ID" value="EMI16825.1"/>
    <property type="molecule type" value="Genomic_DNA"/>
</dbReference>